<organism evidence="1">
    <name type="scientific">Homo sapiens</name>
    <name type="common">Human</name>
    <dbReference type="NCBI Taxonomy" id="9606"/>
    <lineage>
        <taxon>Eukaryota</taxon>
        <taxon>Metazoa</taxon>
        <taxon>Chordata</taxon>
        <taxon>Craniata</taxon>
        <taxon>Vertebrata</taxon>
        <taxon>Euteleostomi</taxon>
        <taxon>Mammalia</taxon>
        <taxon>Eutheria</taxon>
        <taxon>Euarchontoglires</taxon>
        <taxon>Primates</taxon>
        <taxon>Haplorrhini</taxon>
        <taxon>Catarrhini</taxon>
        <taxon>Hominidae</taxon>
        <taxon>Homo</taxon>
    </lineage>
</organism>
<name>Q8N9C8_HUMAN</name>
<sequence>MSVWCQDAPCGLCPGRSALAQCSFSVSVTCCLQSSSLAYLGRPLAHGKTLCSSRNNFFFTTEQMTDEVTTLMTILICWWWVGGGLDEDSIGQHSFWPPHCREPQLLWEARVVQGFPLGHQHSNCSSYFWPLEN</sequence>
<dbReference type="EMBL" id="AK095032">
    <property type="protein sequence ID" value="BAC04480.1"/>
    <property type="molecule type" value="mRNA"/>
</dbReference>
<protein>
    <submittedName>
        <fullName evidence="1">cDNA FLJ37713 fis, clone BRHIP2018612</fullName>
    </submittedName>
</protein>
<proteinExistence type="evidence at transcript level"/>
<reference evidence="1" key="1">
    <citation type="journal article" date="2004" name="Nat. Genet.">
        <title>Complete sequencing and characterization of 21,243 full-length human cDNAs.</title>
        <authorList>
            <person name="Ota T."/>
            <person name="Suzuki Y."/>
            <person name="Nishikawa T."/>
            <person name="Otsuki T."/>
            <person name="Sugiyama T."/>
            <person name="Irie R."/>
            <person name="Wakamatsu A."/>
            <person name="Hayashi K."/>
            <person name="Sato H."/>
            <person name="Nagai K."/>
            <person name="Kimura K."/>
            <person name="Makita H."/>
            <person name="Sekine M."/>
            <person name="Obayashi M."/>
            <person name="Nishi T."/>
            <person name="Shibahara T."/>
            <person name="Tanaka T."/>
            <person name="Ishii S."/>
            <person name="Yamamoto J."/>
            <person name="Saito K."/>
            <person name="Kawai Y."/>
            <person name="Isono Y."/>
            <person name="Nakamura Y."/>
            <person name="Nagahari K."/>
            <person name="Murakami K."/>
            <person name="Yasuda T."/>
            <person name="Iwayanagi T."/>
            <person name="Wagatsuma M."/>
            <person name="Shiratori A."/>
            <person name="Sudo H."/>
            <person name="Hosoiri T."/>
            <person name="Kaku Y."/>
            <person name="Kodaira H."/>
            <person name="Kondo H."/>
            <person name="Sugawara M."/>
            <person name="Takahashi M."/>
            <person name="Kanda K."/>
            <person name="Yokoi T."/>
            <person name="Furuya T."/>
            <person name="Kikkawa E."/>
            <person name="Omura Y."/>
            <person name="Abe K."/>
            <person name="Kamihara K."/>
            <person name="Katsuta N."/>
            <person name="Sato K."/>
            <person name="Tanikawa M."/>
            <person name="Yamazaki M."/>
            <person name="Ninomiya K."/>
            <person name="Ishibashi T."/>
            <person name="Yamashita H."/>
            <person name="Murakawa K."/>
            <person name="Fujimori K."/>
            <person name="Tanai H."/>
            <person name="Kimata M."/>
            <person name="Watanabe M."/>
            <person name="Hiraoka S."/>
            <person name="Chiba Y."/>
            <person name="Ishida S."/>
            <person name="Ono Y."/>
            <person name="Takiguchi S."/>
            <person name="Watanabe S."/>
            <person name="Yosida M."/>
            <person name="Hotuta T."/>
            <person name="Kusano J."/>
            <person name="Kanehori K."/>
            <person name="Takahashi-Fujii A."/>
            <person name="Hara H."/>
            <person name="Tanase T."/>
            <person name="Nomura Y."/>
            <person name="Togiya S."/>
            <person name="Komai F."/>
            <person name="Hara R."/>
            <person name="Takeuchi K."/>
            <person name="Arita M."/>
            <person name="Imose N."/>
            <person name="Musashino K."/>
            <person name="Yuuki H."/>
            <person name="Oshima A."/>
            <person name="Sasaki N."/>
            <person name="Aotsuka S."/>
            <person name="Yoshikawa Y."/>
            <person name="Matsunawa H."/>
            <person name="Ichihara T."/>
            <person name="Shiohata N."/>
            <person name="Sano S."/>
            <person name="Moriya S."/>
            <person name="Momiyama H."/>
            <person name="Satoh N."/>
            <person name="Takami S."/>
            <person name="Terashima Y."/>
            <person name="Suzuki O."/>
            <person name="Nakagawa S."/>
            <person name="Senoh A."/>
            <person name="Mizoguchi H."/>
            <person name="Goto Y."/>
            <person name="Shimizu F."/>
            <person name="Wakebe H."/>
            <person name="Hishigaki H."/>
            <person name="Watanabe T."/>
            <person name="Sugiyama A."/>
            <person name="Takemoto M."/>
            <person name="Kawakami B."/>
            <person name="Yamazaki M."/>
            <person name="Watanabe K."/>
            <person name="Kumagai A."/>
            <person name="Itakura S."/>
            <person name="Fukuzumi Y."/>
            <person name="Fujimori Y."/>
            <person name="Komiyama M."/>
            <person name="Tashiro H."/>
            <person name="Tanigami A."/>
            <person name="Fujiwara T."/>
            <person name="Ono T."/>
            <person name="Yamada K."/>
            <person name="Fujii Y."/>
            <person name="Ozaki K."/>
            <person name="Hirao M."/>
            <person name="Ohmori Y."/>
            <person name="Kawabata A."/>
            <person name="Hikiji T."/>
            <person name="Kobatake N."/>
            <person name="Inagaki H."/>
            <person name="Ikema Y."/>
            <person name="Okamoto S."/>
            <person name="Okitani R."/>
            <person name="Kawakami T."/>
            <person name="Noguchi S."/>
            <person name="Itoh T."/>
            <person name="Shigeta K."/>
            <person name="Senba T."/>
            <person name="Matsumura K."/>
            <person name="Nakajima Y."/>
            <person name="Mizuno T."/>
            <person name="Morinaga M."/>
            <person name="Sasaki M."/>
            <person name="Togashi T."/>
            <person name="Oyama M."/>
            <person name="Hata H."/>
            <person name="Watanabe M."/>
            <person name="Komatsu T."/>
            <person name="Mizushima-Sugano J."/>
            <person name="Satoh T."/>
            <person name="Shirai Y."/>
            <person name="Takahashi Y."/>
            <person name="Nakagawa K."/>
            <person name="Okumura K."/>
            <person name="Nagase T."/>
            <person name="Nomura N."/>
            <person name="Kikuchi H."/>
            <person name="Masuho Y."/>
            <person name="Yamashita R."/>
            <person name="Nakai K."/>
            <person name="Yada T."/>
            <person name="Nakamura Y."/>
            <person name="Ohara O."/>
            <person name="Isogai T."/>
            <person name="Sugano S."/>
        </authorList>
    </citation>
    <scope>NUCLEOTIDE SEQUENCE</scope>
    <source>
        <tissue evidence="1">Hippocampus</tissue>
    </source>
</reference>
<dbReference type="AlphaFoldDB" id="Q8N9C8"/>
<accession>Q8N9C8</accession>
<evidence type="ECO:0000313" key="1">
    <source>
        <dbReference type="EMBL" id="BAC04480.1"/>
    </source>
</evidence>